<organism evidence="4 5">
    <name type="scientific">Entamoeba invadens IP1</name>
    <dbReference type="NCBI Taxonomy" id="370355"/>
    <lineage>
        <taxon>Eukaryota</taxon>
        <taxon>Amoebozoa</taxon>
        <taxon>Evosea</taxon>
        <taxon>Archamoebae</taxon>
        <taxon>Mastigamoebida</taxon>
        <taxon>Entamoebidae</taxon>
        <taxon>Entamoeba</taxon>
    </lineage>
</organism>
<evidence type="ECO:0000313" key="4">
    <source>
        <dbReference type="EMBL" id="ELP94669.1"/>
    </source>
</evidence>
<dbReference type="OrthoDB" id="29674at2759"/>
<sequence length="5004" mass="555566">MIIFLIITLCSISLSLKCTVDTIGNSTCSCSCIDTPMDEEDVNECLFVNTEECTEGLKLIVETDLDTLELGNLFLYTQIDTEIEPETLENKELTEIKYLEIRHKTTLDDTKIITITNSPNEHASVSFLNTKIIGSYKISYISLGYASSVILENTFGYFKDSFAYNVTSNLSGIFMITMDSGVTSIGGFSYFVNNSHVRWSTISGLEKLCTYSESGKYIEIECDTIKHDRMTLVVTESIFTPIDITKGPWLSVQFKNASVTINTPNPDNQELYINGTEQSEIIFAGTFHIMGGLTSFYKFSFVPSSSNIIDSSLFNVTIINLSDDSTKILYLGINETTTATTQDNYPLYSVQLSAIYYRVTTDRNYIYCTSSTGTEFEEDDCNSELMTDENKMTLKYTGDQKTLPHINNHKSFLTYEFKESDNVDTIEDYTFNTLTVNSKNIYLTSVNIDTLTILEKFEYGTCFTGTTGSVVSNFIKTSSAGYILHDGSLVNEKTNIVGENINTQTYYRALGELCKFGTKCELTCDTGSCTFIQPDCEEYTTGNKVTLVVGDGTTIINSIGSKGVKVWNYDVCDLSAAGDLTISSDLHLTCEEVSNGNKALVIVSGAINITKYTSTATEISLLSSVPNQIVLTNTNFIWVYKDGKDDEFCFQISENYYRCTKTANVDLTSCVFSTKTTTNYVDCVQENTRHVDLNRMTVTLDEYTTYDQETTFNQLILIGKTTSCRITASTLTVASRVDVSACDFFKVQFKTSKSVEMKTASVASGFITVDNDLIFLNASDVTSVSILSNKHITGILESSGIENVIRDNTGNEVQYFYTNTLKCTFTEKEFAEFTVCYYILYYKTISVEVPTTNTVVIDAKEGRVFKDIVNVPTTGTLEQPNLSIMTLSVESTGLSITLNEINDLTLDQPCCFIAKKVTNLNVNSLGCYITIDNVESSVNFETTDIYFNGEITTTVDVNKVQVHNTYHRYGTISKDCTIETSGVYKEYDCNDKDRVDTEMYMKYVTSFNVESMAKPFLMCSIEKDGLVLSELKCKTTIIKIDTFTITNSNLGLLDINEVDNTARLIDGETTHVMDVLTLATSDKPIFYGITPLTINGTNPNLVSQIITSKHVRYFGNKNSHTKCVYDTANTFDINDCNTDASIGLDLTIKINGYNFPVFKFNTIVTTTEVDTIKSLNATTFTPFASFDKLTISDVMTVDTLELSSTYKYLYISTGKETPSIIKAITGGLDPIFIGNADVPTDFSFVNILTNKNRYFRGVSHLNCNCKTTDTFKEWDCDNDDDISMKGIECTDETIQQFTIPATSSNKFKSATISRSLKLYNINVSTLYINNESYTVEGRADNIIVQKEHKDGTYKGTMGSISANDTSFNNELTHYLTNSAEELTPNINGIYFIKIKDMKYRVSTFNKYYCTYKNDVEGKATYFESDCLYSSDQQILKIGETVPLETTSFALAGKSVRPFIALETTQNVLNIKTVNLTLLEGNSSIGKMQYTVGYIETFQPVQGLEYTISSTINNVVINYQQTDSYINGSVNTVTNADSIVSHVLFVLNSVNTPTITNTKIGENLYRISSKLSITQNTNDQCVLPLYTNSLYKFPLEGNLYNEFDCNKYAEDGNNMLKLISEKQEVDVTLYHLKSFNEASLLKATNIKGLIVKTLTTNENSIIFDSCDITSITFTEPIIKQYFFKNSKIDSYNGKLNPIFVLDEDSYNKYVEASSNLKVTLISTDPMLYRAKKDVVDTICTISTLNGFDEWDCNKYVETNPSDALMTLHVQSNGNEIPTKVLHFKTVVFANDSFYDLSYKKISSSVMKLDTFSLLSTNSKIYFNMKVELDTLDISKTVDQTYAFVVFNKGLDLAKKTGTSTSNYFALLGGSTSLSSSAPLKSVTIYEGYSRITDIDTLSCTYNKIENTFDELDCRSENSNEKYYKFTSSNFILKIVDTEITYSLQSTHFKSMVYPLDETNNTFTLQMGSKQLTFDTLEIRGIPSIDSQVTVNSEIKFDQTIGSDFMNRMISFNFGTAIRLLVKTSSTDTYTETTTVADTSIPLFTGTLSGKQPSFLNKDSCQTSVYYFKTSLSNCFCILTGNTLDKNINSFESETAKDCISDSATTIFTLQVPETVTTVNVARETSSFDRLVLKNDQGVTFNKDTTMTGNVVISFTSLEINSPFFFNEGVVVHITKFTFGANGFLRLITTDATTFPSTYPSAGILIIRNGITQSSPPTNAKTCSTMTNGDIRYVLHDKVTDDTDDGCLCLNQLADCKYKDFSTYYNIKVSSSLSLESDFNTFVFDLPNPQTVLTISSLKSVTVDTMNIINIRNLAQVIVSGEVKVKKLYNQEVYILFENYIPDELYPVSSTEAYKFNSILNGISGDVYYSGNCGIDGGHYYRNVYGSGVPNCSCYFNSMYPDCRNKPNNFDLKLDVPKNGEFPITLKWKSIDVINIDTTPLNLITLSADGNTFIVGNKNFKISSTPSREATLLFGNTNTAYVETSGVNVVINAPTEVTYPLFVSTDLINTLNSIKCNAVYRYFASGSTQHCDCTLVSQDGQLNSLDCAFQSTNYNAITTLSSITIKNNWYSLTTSSTGTLTINLDSKYITSIYTKCETYITGNSSGPSQIIPDGNYYVRVDLATTSTQMTVNIDNCKKYCLTYVKGVAAPNTQCGADNFRVSQNLNCYCSIQAGGNLYDESDCNHDSDLFSYDLYVSIQNLDLKQAKKYNKLLFSDTSEHILTSSQKIEFTQFDVNNKVTLNIVDFVIMNLVQKDTEKTITITSYGTITNLTPIASGFVLYTNKNTEQKLTVTNIVNAPTQCFDVVLSGATNLVHTKVVTLNSKQTIRTNECTDSDDLICYLTTETDDYDKQFSTINCPCDVSNSEETVKCQIRVQNDNFRTFVMDHNINATFKVDKNLIISSSKTTQLQIQSLVSSTDLITINANNGLSIESLTISKQTTISGNVDIKRSMGRYGVILKDNTMEITLTNFQFSSIFTTSTQSIVFPYIIKSGAESFDLNCIKCILEGRQTIDNLYIGNGNEYTVDETNTNTEISTINNIILLDTGTLVKLMINGAVNFGNIHSPNTIYYPIVISNLNKPELVTVTTNSAVQKMCNGLLVFGTNFDQKQFCYSNDIKTILSSDDVMCTSTSTQCILELISPSGSITSSITQNYDSVICKTSVCTIASLGENVKKLNLIGENGKNNKFVLPEFTESRFVIRASNCYLELKGKTQVSADTSVTIVSSIGVLTLYSTKLDAILSADNVDIYGDVVILNGMNVNTLLNLKSGSLKIGGELGFVGLTVESKFGALRATTLSQTTTGVISASKYYNHYADNYINCAPINSVLTTNNNQKSFKCYTTNVEGIDLMNDNSYMNHIEQNCKSLLLPISINSVRISSAEHVTVNSVVSVDVSNTKFGGSYTFTNFNAIQMATFLGEVKITCPVNSASFTITILGNGVISNCPNVIHNSINDVTLNQVPKVTIQNNGIFTLNSDQKNLAVTFENTNFNKTITLDVELETLDINNAESLTTTDFVLFLLSKPVSKGTISPLSYKCNKMNIVSGSPSFFSCSDFEFSAEYITNTPKYTPSAGCKEPSDVNCIAHVTIDATTQLESFDLSSLNSRTVILTVNVEKVVSVTLDKNVKNFTVIGRMRESKPISGVILSASLPEYTFVKSANLTAFNKQEIVISHVVYLNSDENSIVEITKLNINFWEFNCRHIKLSEVVGNVYSPIEVTELISYQTQLFVYQSIRVESLNIIQSYANKPLFYCNQNIESITILDILDANTDTCKIVADYLLVSVKPVVNSEISPFTKNNRIYVGKCTFEFTQCTLTPTQKERIDMHESSNYEYISLCPNSTVITDLSTASYEGGVTVFGISDKSYKQIKLPNKATLQSSATTSIEIKQLTFGDEITFESPYSILLLNSIKTENVKIHVNAHTLIKQFDLKSIPEITIKQGVTLTYSELTPIESQLSVLKVFGNDKALIGNTLTLTVTDLTFETLSSTNSIINVNKFNLEGLNIKFPSETTTKHIPLINTLLPMSSTSLPTDTTLVCNYKTLIYKSTSTSAFQCPDDVLCTVTDTENCHRKDTNKDYKQRYNIEISTAANSVVILEDNAEKTKDYDIVNVKQDGVTIQIMKGGIYTLNVHASGVKVTCIGDDADSNKCTIVVNTYVDTNQINLLGKNIILEEDLNIDNVISYVKITGDVSVSTFEATQMYIEMVENGILRVKQYASFGSLLLVKNSHIYAFESFDTSLLQYLGGEIVFDASDNQAVLNVNRFEVNTKIVQLAKDQCITPIIRKAFTNGEPVETNNVPELVWKGSVTFTEQGTMVYYDCGFSKLELCGSATTQHTCDAINCNVEDAETRQICYCTFNPVIQQDCILSCPIDSTQTCVFNPSQSTASLFNDIEINKDYILKIDKLFRYFVMSMSQKLNIVATKSVNIYQITDEKDKTAGEITIDSTADVSIDSIRLTQSGSKLIIKANSLLVREIYIENEVTLNINAPITLMDTSSNFNFDEGAAIPNVTRQIYFGKDAIINLYENAYFTIQGPIIKDPITNKFDATYNKLTLEECTVTLDADYIGKVTKNYPNVVFNFEVIGEVIVNKATVKYNDDGKGDKNVTLILNNDVSHITITEFETKNVIDDQNYALIIGQSNAVLDKTAIPELSCYISKEFTGKVNEQTQWERSQCPCDGETCIVNTELTTTPVTYEVNDLTFAKYYTTNGILYGSNANISELISLGGTTEIKVTNSMIEMVIMEKRGSISFSKPMMVPTINGIEESGTIDVKTHSLTTKSITNVDLSISTGSILLEKGTKGNFNGRTITVAASGRLDIYSSQIIFDDKTIFNMQVEAGQPALISVDDDALGDTLSITTAHFKVTIPSGSSGKVFTVLRVLTPINIANFEFTEDSTTPGGSVKTQIKSGTFAFKEACYGVVLTDLPNDQITCPEDRMARVVEKSEFPMYMIAVIVIFILILAVIVAFLIAYVVHVYIVRRKNMKVFEEGEEIAVDEKKQDEEIKNEDNKPIATPHNQE</sequence>
<feature type="chain" id="PRO_5012181347" description="Serine-threonine-isoleucine rich protein" evidence="3">
    <location>
        <begin position="16"/>
        <end position="5004"/>
    </location>
</feature>
<protein>
    <recommendedName>
        <fullName evidence="6">Serine-threonine-isoleucine rich protein</fullName>
    </recommendedName>
</protein>
<gene>
    <name evidence="4" type="ORF">EIN_499390</name>
</gene>
<dbReference type="RefSeq" id="XP_004261440.1">
    <property type="nucleotide sequence ID" value="XM_004261392.1"/>
</dbReference>
<accession>A0A0A1UDZ3</accession>
<dbReference type="KEGG" id="eiv:EIN_499390"/>
<proteinExistence type="predicted"/>
<dbReference type="EMBL" id="KB206184">
    <property type="protein sequence ID" value="ELP94669.1"/>
    <property type="molecule type" value="Genomic_DNA"/>
</dbReference>
<dbReference type="GeneID" id="14893630"/>
<keyword evidence="5" id="KW-1185">Reference proteome</keyword>
<dbReference type="VEuPathDB" id="AmoebaDB:EIN_499390"/>
<evidence type="ECO:0000256" key="1">
    <source>
        <dbReference type="SAM" id="MobiDB-lite"/>
    </source>
</evidence>
<reference evidence="4 5" key="1">
    <citation type="submission" date="2012-10" db="EMBL/GenBank/DDBJ databases">
        <authorList>
            <person name="Zafar N."/>
            <person name="Inman J."/>
            <person name="Hall N."/>
            <person name="Lorenzi H."/>
            <person name="Caler E."/>
        </authorList>
    </citation>
    <scope>NUCLEOTIDE SEQUENCE [LARGE SCALE GENOMIC DNA]</scope>
    <source>
        <strain evidence="4 5">IP1</strain>
    </source>
</reference>
<evidence type="ECO:0000256" key="3">
    <source>
        <dbReference type="SAM" id="SignalP"/>
    </source>
</evidence>
<keyword evidence="3" id="KW-0732">Signal</keyword>
<dbReference type="Proteomes" id="UP000014680">
    <property type="component" value="Unassembled WGS sequence"/>
</dbReference>
<feature type="transmembrane region" description="Helical" evidence="2">
    <location>
        <begin position="4932"/>
        <end position="4959"/>
    </location>
</feature>
<evidence type="ECO:0000256" key="2">
    <source>
        <dbReference type="SAM" id="Phobius"/>
    </source>
</evidence>
<keyword evidence="2" id="KW-0812">Transmembrane</keyword>
<feature type="region of interest" description="Disordered" evidence="1">
    <location>
        <begin position="4982"/>
        <end position="5004"/>
    </location>
</feature>
<evidence type="ECO:0000313" key="5">
    <source>
        <dbReference type="Proteomes" id="UP000014680"/>
    </source>
</evidence>
<keyword evidence="2" id="KW-1133">Transmembrane helix</keyword>
<name>A0A0A1UDZ3_ENTIV</name>
<feature type="compositionally biased region" description="Basic and acidic residues" evidence="1">
    <location>
        <begin position="4982"/>
        <end position="4995"/>
    </location>
</feature>
<feature type="signal peptide" evidence="3">
    <location>
        <begin position="1"/>
        <end position="15"/>
    </location>
</feature>
<keyword evidence="2" id="KW-0472">Membrane</keyword>
<evidence type="ECO:0008006" key="6">
    <source>
        <dbReference type="Google" id="ProtNLM"/>
    </source>
</evidence>